<accession>A0A0G3H6H8</accession>
<dbReference type="AlphaFoldDB" id="A0A0G3H6H8"/>
<feature type="transmembrane region" description="Helical" evidence="1">
    <location>
        <begin position="148"/>
        <end position="167"/>
    </location>
</feature>
<organism evidence="2 3">
    <name type="scientific">Corynebacterium testudinoris</name>
    <dbReference type="NCBI Taxonomy" id="136857"/>
    <lineage>
        <taxon>Bacteria</taxon>
        <taxon>Bacillati</taxon>
        <taxon>Actinomycetota</taxon>
        <taxon>Actinomycetes</taxon>
        <taxon>Mycobacteriales</taxon>
        <taxon>Corynebacteriaceae</taxon>
        <taxon>Corynebacterium</taxon>
    </lineage>
</organism>
<dbReference type="InterPro" id="IPR010640">
    <property type="entry name" value="Low_temperature_requirement_A"/>
</dbReference>
<reference evidence="2 3" key="1">
    <citation type="journal article" date="2015" name="Genome Announc.">
        <title>Complete Genome Sequence of the Type Strain Corynebacterium testudinoris DSM 44614, Recovered from Necrotic Lesions in the Mouth of a Tortoise.</title>
        <authorList>
            <person name="Ruckert C."/>
            <person name="Kriete M."/>
            <person name="Jaenicke S."/>
            <person name="Winkler A."/>
            <person name="Tauch A."/>
        </authorList>
    </citation>
    <scope>NUCLEOTIDE SEQUENCE [LARGE SCALE GENOMIC DNA]</scope>
    <source>
        <strain evidence="2 3">DSM 44614</strain>
    </source>
</reference>
<protein>
    <submittedName>
        <fullName evidence="2">Putative membrane protein</fullName>
    </submittedName>
</protein>
<dbReference type="Proteomes" id="UP000035540">
    <property type="component" value="Chromosome"/>
</dbReference>
<feature type="transmembrane region" description="Helical" evidence="1">
    <location>
        <begin position="88"/>
        <end position="111"/>
    </location>
</feature>
<sequence>MTTQSRFRLVPMRPRDPGEEGRTASTLELFFDLVFVVAVSTAAVQLHHALSAGHVWDGIASYGMVFFGIWWAWMNFTWFATSFDTDDWLYRVLTFVQMAGVLVLASGIGPVFEHRDFTVLIIAYIVMRLAMVAQWLRASRWAGPTRRATQIYAAGIAVVQVIWLGSLLLPTDLFYVALVVLILAELAVPILAENTGSTPWHPHHITERYGLFALILLGESLLASANAIIEAVHDDHDLGPLIAMAVLTLVATAALWWIYFWPPHHNAISSFSSSLVYGYGHFFIFAAAGAFSAGIEAEIDVITGRSELHQPWASFAFTIPLAVFILGIWVLAIRSHADRIVNTVVPLAGILVLVDPLIPVPFALTAVILAVTVAVLVWRPPVDEVR</sequence>
<feature type="transmembrane region" description="Helical" evidence="1">
    <location>
        <begin position="274"/>
        <end position="295"/>
    </location>
</feature>
<feature type="transmembrane region" description="Helical" evidence="1">
    <location>
        <begin position="59"/>
        <end position="81"/>
    </location>
</feature>
<dbReference type="RefSeq" id="WP_236686140.1">
    <property type="nucleotide sequence ID" value="NZ_CP011545.1"/>
</dbReference>
<keyword evidence="1" id="KW-1133">Transmembrane helix</keyword>
<evidence type="ECO:0000313" key="3">
    <source>
        <dbReference type="Proteomes" id="UP000035540"/>
    </source>
</evidence>
<dbReference type="PANTHER" id="PTHR36840">
    <property type="entry name" value="BLL5714 PROTEIN"/>
    <property type="match status" value="1"/>
</dbReference>
<dbReference type="PATRIC" id="fig|136857.5.peg.899"/>
<dbReference type="STRING" id="136857.CTEST_04540"/>
<gene>
    <name evidence="2" type="ORF">CTEST_04540</name>
</gene>
<proteinExistence type="predicted"/>
<dbReference type="Pfam" id="PF06772">
    <property type="entry name" value="LtrA"/>
    <property type="match status" value="1"/>
</dbReference>
<dbReference type="PANTHER" id="PTHR36840:SF1">
    <property type="entry name" value="BLL5714 PROTEIN"/>
    <property type="match status" value="1"/>
</dbReference>
<evidence type="ECO:0000256" key="1">
    <source>
        <dbReference type="SAM" id="Phobius"/>
    </source>
</evidence>
<keyword evidence="3" id="KW-1185">Reference proteome</keyword>
<reference evidence="3" key="2">
    <citation type="submission" date="2015-05" db="EMBL/GenBank/DDBJ databases">
        <title>Complete genome sequence of Corynebacterium testudinoris DSM 44614, recovered from necrotic lesions in the mouth of a tortoise.</title>
        <authorList>
            <person name="Ruckert C."/>
            <person name="Albersmeier A."/>
            <person name="Winkler A."/>
            <person name="Tauch A."/>
        </authorList>
    </citation>
    <scope>NUCLEOTIDE SEQUENCE [LARGE SCALE GENOMIC DNA]</scope>
    <source>
        <strain evidence="3">DSM 44614</strain>
    </source>
</reference>
<dbReference type="EMBL" id="CP011545">
    <property type="protein sequence ID" value="AKK08355.1"/>
    <property type="molecule type" value="Genomic_DNA"/>
</dbReference>
<keyword evidence="1" id="KW-0472">Membrane</keyword>
<feature type="transmembrane region" description="Helical" evidence="1">
    <location>
        <begin position="173"/>
        <end position="191"/>
    </location>
</feature>
<keyword evidence="1" id="KW-0812">Transmembrane</keyword>
<feature type="transmembrane region" description="Helical" evidence="1">
    <location>
        <begin position="315"/>
        <end position="333"/>
    </location>
</feature>
<feature type="transmembrane region" description="Helical" evidence="1">
    <location>
        <begin position="241"/>
        <end position="262"/>
    </location>
</feature>
<dbReference type="KEGG" id="cted:CTEST_04540"/>
<name>A0A0G3H6H8_9CORY</name>
<feature type="transmembrane region" description="Helical" evidence="1">
    <location>
        <begin position="117"/>
        <end position="136"/>
    </location>
</feature>
<feature type="transmembrane region" description="Helical" evidence="1">
    <location>
        <begin position="211"/>
        <end position="229"/>
    </location>
</feature>
<evidence type="ECO:0000313" key="2">
    <source>
        <dbReference type="EMBL" id="AKK08355.1"/>
    </source>
</evidence>
<feature type="transmembrane region" description="Helical" evidence="1">
    <location>
        <begin position="345"/>
        <end position="378"/>
    </location>
</feature>
<feature type="transmembrane region" description="Helical" evidence="1">
    <location>
        <begin position="29"/>
        <end position="47"/>
    </location>
</feature>